<dbReference type="Proteomes" id="UP000321926">
    <property type="component" value="Unassembled WGS sequence"/>
</dbReference>
<accession>A0A5C8KA96</accession>
<evidence type="ECO:0000313" key="4">
    <source>
        <dbReference type="Proteomes" id="UP000321926"/>
    </source>
</evidence>
<protein>
    <submittedName>
        <fullName evidence="3">DUF3857 domain-containing protein</fullName>
    </submittedName>
</protein>
<dbReference type="Gene3D" id="2.60.120.1130">
    <property type="match status" value="1"/>
</dbReference>
<comment type="caution">
    <text evidence="3">The sequence shown here is derived from an EMBL/GenBank/DDBJ whole genome shotgun (WGS) entry which is preliminary data.</text>
</comment>
<name>A0A5C8KA96_9BACT</name>
<evidence type="ECO:0000259" key="2">
    <source>
        <dbReference type="Pfam" id="PF12969"/>
    </source>
</evidence>
<dbReference type="AlphaFoldDB" id="A0A5C8KA96"/>
<dbReference type="Gene3D" id="3.10.620.30">
    <property type="match status" value="1"/>
</dbReference>
<dbReference type="Gene3D" id="2.60.40.3140">
    <property type="match status" value="1"/>
</dbReference>
<feature type="signal peptide" evidence="1">
    <location>
        <begin position="1"/>
        <end position="26"/>
    </location>
</feature>
<evidence type="ECO:0000256" key="1">
    <source>
        <dbReference type="SAM" id="SignalP"/>
    </source>
</evidence>
<organism evidence="3 4">
    <name type="scientific">Pontibacter qinzhouensis</name>
    <dbReference type="NCBI Taxonomy" id="2603253"/>
    <lineage>
        <taxon>Bacteria</taxon>
        <taxon>Pseudomonadati</taxon>
        <taxon>Bacteroidota</taxon>
        <taxon>Cytophagia</taxon>
        <taxon>Cytophagales</taxon>
        <taxon>Hymenobacteraceae</taxon>
        <taxon>Pontibacter</taxon>
    </lineage>
</organism>
<dbReference type="Pfam" id="PF12969">
    <property type="entry name" value="DUF3857"/>
    <property type="match status" value="1"/>
</dbReference>
<feature type="domain" description="DUF3857" evidence="2">
    <location>
        <begin position="74"/>
        <end position="237"/>
    </location>
</feature>
<keyword evidence="1" id="KW-0732">Signal</keyword>
<feature type="chain" id="PRO_5022910950" evidence="1">
    <location>
        <begin position="27"/>
        <end position="656"/>
    </location>
</feature>
<dbReference type="InterPro" id="IPR024618">
    <property type="entry name" value="DUF3857"/>
</dbReference>
<keyword evidence="4" id="KW-1185">Reference proteome</keyword>
<reference evidence="3 4" key="1">
    <citation type="submission" date="2019-08" db="EMBL/GenBank/DDBJ databases">
        <authorList>
            <person name="Shi S."/>
        </authorList>
    </citation>
    <scope>NUCLEOTIDE SEQUENCE [LARGE SCALE GENOMIC DNA]</scope>
    <source>
        <strain evidence="3 4">GY10130</strain>
    </source>
</reference>
<proteinExistence type="predicted"/>
<gene>
    <name evidence="3" type="ORF">FVR03_07305</name>
</gene>
<sequence>MKALMSTKFYFLFFLYLSNSLPDAFAQDEAAKFGKISEAELLMKAYEKDTSAAAVILSDYGYSYFNLNGALKLVFERHTRIKILKKSGYDWATVELPFYRKNGDKEVITSVKGFTYNLENGKIVKEKLESKAIFDEKLDENHSKKKFTMPNVKEGSVIEYSYTVSSDFVYTLNSWEFQTTIPTVWSEYRAKIPEYFDYKFLQNGYHSFYSSKKDVAASADVNLKNEAYVWAMKDVPALQEEKYITTLSDYQARLDFELQQVKVPGEFPRVMTGNWQDVIKKLMEEERFGTQLKRSGFFKNEIAAIKAVHKTPEAQVEAIYNLVKSTVKWNGRHGYYTTNTTRKAFDSKTGNSADINLLLTAMLLEADIAASPVLLSTRQHGRVYKGSPLLSKFNYVIAYVKVGEKELLLDATEPFLPVGMLPYRCLNGDGYIIHTESHRWVPLKPTGNYTTFCMGELSIDANGEMKGKVSESNTGYSALYLRENIKDEGEEKFAEKRNKEVGDIKFGKPTISNLADLNKALNIVYEFTGMGNGQNNDVLYLNPMLSKGEKENPFKLQERTYPVDFGHPLDETYMCKIQIPAGYDVDEAPKSIAVTLPDNGGKFTYILERNGAEIQVMSKISINRPIYYAEEYQYLKEFYNQIVAKHAEQIVLKKSN</sequence>
<dbReference type="OrthoDB" id="98874at2"/>
<dbReference type="EMBL" id="VRTY01000020">
    <property type="protein sequence ID" value="TXK49016.1"/>
    <property type="molecule type" value="Genomic_DNA"/>
</dbReference>
<evidence type="ECO:0000313" key="3">
    <source>
        <dbReference type="EMBL" id="TXK49016.1"/>
    </source>
</evidence>